<reference evidence="1 2" key="1">
    <citation type="journal article" date="2023" name="Science">
        <title>Complex scaffold remodeling in plant triterpene biosynthesis.</title>
        <authorList>
            <person name="De La Pena R."/>
            <person name="Hodgson H."/>
            <person name="Liu J.C."/>
            <person name="Stephenson M.J."/>
            <person name="Martin A.C."/>
            <person name="Owen C."/>
            <person name="Harkess A."/>
            <person name="Leebens-Mack J."/>
            <person name="Jimenez L.E."/>
            <person name="Osbourn A."/>
            <person name="Sattely E.S."/>
        </authorList>
    </citation>
    <scope>NUCLEOTIDE SEQUENCE [LARGE SCALE GENOMIC DNA]</scope>
    <source>
        <strain evidence="2">cv. JPN11</strain>
        <tissue evidence="1">Leaf</tissue>
    </source>
</reference>
<proteinExistence type="predicted"/>
<name>A0ACC1YIG0_MELAZ</name>
<comment type="caution">
    <text evidence="1">The sequence shown here is derived from an EMBL/GenBank/DDBJ whole genome shotgun (WGS) entry which is preliminary data.</text>
</comment>
<dbReference type="Proteomes" id="UP001164539">
    <property type="component" value="Chromosome 3"/>
</dbReference>
<gene>
    <name evidence="1" type="ORF">OWV82_006930</name>
</gene>
<dbReference type="EMBL" id="CM051396">
    <property type="protein sequence ID" value="KAJ4723576.1"/>
    <property type="molecule type" value="Genomic_DNA"/>
</dbReference>
<accession>A0ACC1YIG0</accession>
<evidence type="ECO:0000313" key="2">
    <source>
        <dbReference type="Proteomes" id="UP001164539"/>
    </source>
</evidence>
<evidence type="ECO:0000313" key="1">
    <source>
        <dbReference type="EMBL" id="KAJ4723576.1"/>
    </source>
</evidence>
<organism evidence="1 2">
    <name type="scientific">Melia azedarach</name>
    <name type="common">Chinaberry tree</name>
    <dbReference type="NCBI Taxonomy" id="155640"/>
    <lineage>
        <taxon>Eukaryota</taxon>
        <taxon>Viridiplantae</taxon>
        <taxon>Streptophyta</taxon>
        <taxon>Embryophyta</taxon>
        <taxon>Tracheophyta</taxon>
        <taxon>Spermatophyta</taxon>
        <taxon>Magnoliopsida</taxon>
        <taxon>eudicotyledons</taxon>
        <taxon>Gunneridae</taxon>
        <taxon>Pentapetalae</taxon>
        <taxon>rosids</taxon>
        <taxon>malvids</taxon>
        <taxon>Sapindales</taxon>
        <taxon>Meliaceae</taxon>
        <taxon>Melia</taxon>
    </lineage>
</organism>
<sequence length="112" mass="12262">MDAAAEVVDWPNVVMGFCFTSAVEIAKAKSDLSPSYYPLSFAILLTFLCLFVAKLIAQKFIFASQVLQKVAIFVAATAFVFATTIPFPLPLKCATWALYAVSLLFTAICFFN</sequence>
<keyword evidence="2" id="KW-1185">Reference proteome</keyword>
<protein>
    <submittedName>
        <fullName evidence="1">GTPase IMAP family member 1</fullName>
    </submittedName>
</protein>